<comment type="caution">
    <text evidence="1">The sequence shown here is derived from an EMBL/GenBank/DDBJ whole genome shotgun (WGS) entry which is preliminary data.</text>
</comment>
<gene>
    <name evidence="1" type="ORF">LCGC14_2363190</name>
</gene>
<evidence type="ECO:0000313" key="1">
    <source>
        <dbReference type="EMBL" id="KKL44689.1"/>
    </source>
</evidence>
<sequence length="161" mass="17633">SADRYFTVAYYLLPTCLFTYSFIFSACSSASSMAPTYMNACSGRWSHLPSQISLNDRIGSPSGVKLPPLPVKTSATKNGWEYVEGYATSLLPVGHAWCLDGEDIVETTWDTAGAEYRGIVFPLDYVAALTLVSDHWGVLGNDYLDNFPLLEKGMTSNHPTT</sequence>
<accession>A0A0F9C659</accession>
<proteinExistence type="predicted"/>
<protein>
    <submittedName>
        <fullName evidence="1">Uncharacterized protein</fullName>
    </submittedName>
</protein>
<feature type="non-terminal residue" evidence="1">
    <location>
        <position position="1"/>
    </location>
</feature>
<reference evidence="1" key="1">
    <citation type="journal article" date="2015" name="Nature">
        <title>Complex archaea that bridge the gap between prokaryotes and eukaryotes.</title>
        <authorList>
            <person name="Spang A."/>
            <person name="Saw J.H."/>
            <person name="Jorgensen S.L."/>
            <person name="Zaremba-Niedzwiedzka K."/>
            <person name="Martijn J."/>
            <person name="Lind A.E."/>
            <person name="van Eijk R."/>
            <person name="Schleper C."/>
            <person name="Guy L."/>
            <person name="Ettema T.J."/>
        </authorList>
    </citation>
    <scope>NUCLEOTIDE SEQUENCE</scope>
</reference>
<dbReference type="AlphaFoldDB" id="A0A0F9C659"/>
<name>A0A0F9C659_9ZZZZ</name>
<dbReference type="EMBL" id="LAZR01034669">
    <property type="protein sequence ID" value="KKL44689.1"/>
    <property type="molecule type" value="Genomic_DNA"/>
</dbReference>
<organism evidence="1">
    <name type="scientific">marine sediment metagenome</name>
    <dbReference type="NCBI Taxonomy" id="412755"/>
    <lineage>
        <taxon>unclassified sequences</taxon>
        <taxon>metagenomes</taxon>
        <taxon>ecological metagenomes</taxon>
    </lineage>
</organism>